<comment type="caution">
    <text evidence="2">The sequence shown here is derived from an EMBL/GenBank/DDBJ whole genome shotgun (WGS) entry which is preliminary data.</text>
</comment>
<name>A0ABS6C299_9CLOT</name>
<dbReference type="PROSITE" id="PS51459">
    <property type="entry name" value="FIDO"/>
    <property type="match status" value="1"/>
</dbReference>
<gene>
    <name evidence="2" type="ORF">KPL27_05655</name>
</gene>
<dbReference type="InterPro" id="IPR040198">
    <property type="entry name" value="Fido_containing"/>
</dbReference>
<accession>A0ABS6C299</accession>
<dbReference type="InterPro" id="IPR036597">
    <property type="entry name" value="Fido-like_dom_sf"/>
</dbReference>
<dbReference type="PANTHER" id="PTHR13504:SF40">
    <property type="entry name" value="FIDO DOMAIN-CONTAINING PROTEIN"/>
    <property type="match status" value="1"/>
</dbReference>
<dbReference type="RefSeq" id="WP_185162700.1">
    <property type="nucleotide sequence ID" value="NZ_JACKWX010000013.1"/>
</dbReference>
<dbReference type="Proteomes" id="UP000740830">
    <property type="component" value="Unassembled WGS sequence"/>
</dbReference>
<dbReference type="EMBL" id="JAHLDG010000007">
    <property type="protein sequence ID" value="MBU3219590.1"/>
    <property type="molecule type" value="Genomic_DNA"/>
</dbReference>
<feature type="domain" description="Fido" evidence="1">
    <location>
        <begin position="147"/>
        <end position="290"/>
    </location>
</feature>
<dbReference type="Pfam" id="PF02661">
    <property type="entry name" value="Fic"/>
    <property type="match status" value="1"/>
</dbReference>
<dbReference type="PANTHER" id="PTHR13504">
    <property type="entry name" value="FIDO DOMAIN-CONTAINING PROTEIN DDB_G0283145"/>
    <property type="match status" value="1"/>
</dbReference>
<proteinExistence type="predicted"/>
<reference evidence="2 3" key="1">
    <citation type="submission" date="2021-06" db="EMBL/GenBank/DDBJ databases">
        <title>Clostridia strains as spoilage organisms.</title>
        <authorList>
            <person name="Wambui J."/>
            <person name="Stephan R."/>
            <person name="Stevens M.J.A."/>
        </authorList>
    </citation>
    <scope>NUCLEOTIDE SEQUENCE [LARGE SCALE GENOMIC DNA]</scope>
    <source>
        <strain evidence="2 3">CM013</strain>
    </source>
</reference>
<dbReference type="InterPro" id="IPR003812">
    <property type="entry name" value="Fido"/>
</dbReference>
<organism evidence="2 3">
    <name type="scientific">Clostridium algidicarnis</name>
    <dbReference type="NCBI Taxonomy" id="37659"/>
    <lineage>
        <taxon>Bacteria</taxon>
        <taxon>Bacillati</taxon>
        <taxon>Bacillota</taxon>
        <taxon>Clostridia</taxon>
        <taxon>Eubacteriales</taxon>
        <taxon>Clostridiaceae</taxon>
        <taxon>Clostridium</taxon>
    </lineage>
</organism>
<evidence type="ECO:0000259" key="1">
    <source>
        <dbReference type="PROSITE" id="PS51459"/>
    </source>
</evidence>
<dbReference type="SUPFAM" id="SSF140931">
    <property type="entry name" value="Fic-like"/>
    <property type="match status" value="1"/>
</dbReference>
<evidence type="ECO:0000313" key="3">
    <source>
        <dbReference type="Proteomes" id="UP000740830"/>
    </source>
</evidence>
<keyword evidence="3" id="KW-1185">Reference proteome</keyword>
<sequence length="407" mass="47586">MKYKALSSIFYSDNSKYLKTYTDRYNSESTYRFNFKVGEYGSFVVINHDILQRVESIMELDRELLKKMNSVPPIALDQYKKKCLIDEIRMTNEIEGVISTRKEINEILNDKTYENKKRRLYGLVKKYQLIMEEDIPFSKCEDIRSLYNELVLKEVIEENSKNEPDGSIFRKDRVYVQNPSGKVIHNGIYPEDEIIKCMTDGLSILNNEDYNFLIRIAVFHYMFGYIHPFYDGNGRTSRFISSYLLSQKLQYLVSYKLSYTIKENISSYYKSFKETNDEKSRGDLTIFVIKFFDMLIKSLNDLCESLDDRSNKLDYFGDIADKISGEDDKKGTILFILIQNTLFGEEGLSVDELHDILNYGKYKLSNVGKSKIRSSLKELQEEGILYITKSGKKNLYDVDLDAMSNLN</sequence>
<dbReference type="Gene3D" id="1.10.3290.10">
    <property type="entry name" value="Fido-like domain"/>
    <property type="match status" value="1"/>
</dbReference>
<protein>
    <submittedName>
        <fullName evidence="2">Fic family protein</fullName>
    </submittedName>
</protein>
<evidence type="ECO:0000313" key="2">
    <source>
        <dbReference type="EMBL" id="MBU3219590.1"/>
    </source>
</evidence>